<dbReference type="InterPro" id="IPR006094">
    <property type="entry name" value="Oxid_FAD_bind_N"/>
</dbReference>
<proteinExistence type="inferred from homology"/>
<gene>
    <name evidence="8" type="ORF">THAR02_04430</name>
</gene>
<dbReference type="SUPFAM" id="SSF56176">
    <property type="entry name" value="FAD-binding/transporter-associated domain-like"/>
    <property type="match status" value="1"/>
</dbReference>
<comment type="similarity">
    <text evidence="2">Belongs to the oxygen-dependent FAD-linked oxidoreductase family.</text>
</comment>
<dbReference type="PANTHER" id="PTHR42973:SF39">
    <property type="entry name" value="FAD-BINDING PCMH-TYPE DOMAIN-CONTAINING PROTEIN"/>
    <property type="match status" value="1"/>
</dbReference>
<dbReference type="Pfam" id="PF01565">
    <property type="entry name" value="FAD_binding_4"/>
    <property type="match status" value="1"/>
</dbReference>
<evidence type="ECO:0000313" key="8">
    <source>
        <dbReference type="EMBL" id="KKP03451.1"/>
    </source>
</evidence>
<feature type="signal peptide" evidence="6">
    <location>
        <begin position="1"/>
        <end position="21"/>
    </location>
</feature>
<name>A0A0F9XEE3_TRIHA</name>
<keyword evidence="6" id="KW-0732">Signal</keyword>
<evidence type="ECO:0000256" key="2">
    <source>
        <dbReference type="ARBA" id="ARBA00005466"/>
    </source>
</evidence>
<dbReference type="Pfam" id="PF08031">
    <property type="entry name" value="BBE"/>
    <property type="match status" value="1"/>
</dbReference>
<protein>
    <recommendedName>
        <fullName evidence="7">FAD-binding PCMH-type domain-containing protein</fullName>
    </recommendedName>
</protein>
<dbReference type="InterPro" id="IPR016169">
    <property type="entry name" value="FAD-bd_PCMH_sub2"/>
</dbReference>
<dbReference type="InterPro" id="IPR050416">
    <property type="entry name" value="FAD-linked_Oxidoreductase"/>
</dbReference>
<dbReference type="AlphaFoldDB" id="A0A0F9XEE3"/>
<evidence type="ECO:0000256" key="5">
    <source>
        <dbReference type="ARBA" id="ARBA00023002"/>
    </source>
</evidence>
<evidence type="ECO:0000256" key="3">
    <source>
        <dbReference type="ARBA" id="ARBA00022630"/>
    </source>
</evidence>
<dbReference type="GO" id="GO:0071949">
    <property type="term" value="F:FAD binding"/>
    <property type="evidence" value="ECO:0007669"/>
    <property type="project" value="InterPro"/>
</dbReference>
<reference evidence="9" key="1">
    <citation type="journal article" date="2015" name="Genome Announc.">
        <title>Draft whole-genome sequence of the biocontrol agent Trichoderma harzianum T6776.</title>
        <authorList>
            <person name="Baroncelli R."/>
            <person name="Piaggeschi G."/>
            <person name="Fiorini L."/>
            <person name="Bertolini E."/>
            <person name="Zapparata A."/>
            <person name="Pe M.E."/>
            <person name="Sarrocco S."/>
            <person name="Vannacci G."/>
        </authorList>
    </citation>
    <scope>NUCLEOTIDE SEQUENCE [LARGE SCALE GENOMIC DNA]</scope>
    <source>
        <strain evidence="9">T6776</strain>
    </source>
</reference>
<dbReference type="InterPro" id="IPR012951">
    <property type="entry name" value="BBE"/>
</dbReference>
<comment type="cofactor">
    <cofactor evidence="1">
        <name>FAD</name>
        <dbReference type="ChEBI" id="CHEBI:57692"/>
    </cofactor>
</comment>
<evidence type="ECO:0000256" key="4">
    <source>
        <dbReference type="ARBA" id="ARBA00022827"/>
    </source>
</evidence>
<evidence type="ECO:0000256" key="1">
    <source>
        <dbReference type="ARBA" id="ARBA00001974"/>
    </source>
</evidence>
<dbReference type="EMBL" id="JOKZ01000109">
    <property type="protein sequence ID" value="KKP03451.1"/>
    <property type="molecule type" value="Genomic_DNA"/>
</dbReference>
<dbReference type="Gene3D" id="3.30.465.10">
    <property type="match status" value="1"/>
</dbReference>
<dbReference type="InterPro" id="IPR016166">
    <property type="entry name" value="FAD-bd_PCMH"/>
</dbReference>
<evidence type="ECO:0000256" key="6">
    <source>
        <dbReference type="SAM" id="SignalP"/>
    </source>
</evidence>
<accession>A0A0F9XEE3</accession>
<keyword evidence="4" id="KW-0274">FAD</keyword>
<dbReference type="PROSITE" id="PS51387">
    <property type="entry name" value="FAD_PCMH"/>
    <property type="match status" value="1"/>
</dbReference>
<dbReference type="PANTHER" id="PTHR42973">
    <property type="entry name" value="BINDING OXIDOREDUCTASE, PUTATIVE (AFU_ORTHOLOGUE AFUA_1G17690)-RELATED"/>
    <property type="match status" value="1"/>
</dbReference>
<feature type="domain" description="FAD-binding PCMH-type" evidence="7">
    <location>
        <begin position="67"/>
        <end position="230"/>
    </location>
</feature>
<dbReference type="InterPro" id="IPR036318">
    <property type="entry name" value="FAD-bd_PCMH-like_sf"/>
</dbReference>
<sequence>MARFRLSSLLAFLCVLENAVALPQGYSHEPKPDLKPLLTDPVRKWSLNTTVSFPSSPAFDTSTERWTIADPPTYVAAIRPGTEEDIGKVMNLAKAKRFPFLTRGGGHGYAASLGNFQLGLSLDLSQWKHLKIDKKAQTLTVGPGITFAEIFDPLFNAGFYIQTGSCSCPSMIGVTLGGGIGRLMSVRMVGTDGKVITVSATSHPDLWWGVRGAGANFGVVTSATYTVHPLVNRGDVFVADFYLPPARSREYFDMVEANYSNMPANLAQAQLVGNWVYYGTEKKARKVLSPVFNLNATSSTRIVQWNELISSGGFDEFICQPNQPRSLFSLNQKIYSADGYQAGFKKIEEYFYDHPGGRNTTLIFENFPNQAVAAVPDDSTAFPWRDFKGFIQVNFAWMAGDEATARASNKLGEELRNQFAATSGYSEKAVFVNYAHGDESIENIYGKRKLPRLSQLKKKYDPSNLFAYNHPLPMHYP</sequence>
<dbReference type="Gene3D" id="3.40.462.20">
    <property type="match status" value="1"/>
</dbReference>
<keyword evidence="3" id="KW-0285">Flavoprotein</keyword>
<evidence type="ECO:0000313" key="9">
    <source>
        <dbReference type="Proteomes" id="UP000034112"/>
    </source>
</evidence>
<dbReference type="GO" id="GO:0016491">
    <property type="term" value="F:oxidoreductase activity"/>
    <property type="evidence" value="ECO:0007669"/>
    <property type="project" value="UniProtKB-KW"/>
</dbReference>
<dbReference type="OrthoDB" id="415825at2759"/>
<dbReference type="OMA" id="STERWTI"/>
<comment type="caution">
    <text evidence="8">The sequence shown here is derived from an EMBL/GenBank/DDBJ whole genome shotgun (WGS) entry which is preliminary data.</text>
</comment>
<organism evidence="8 9">
    <name type="scientific">Trichoderma harzianum</name>
    <name type="common">Hypocrea lixii</name>
    <dbReference type="NCBI Taxonomy" id="5544"/>
    <lineage>
        <taxon>Eukaryota</taxon>
        <taxon>Fungi</taxon>
        <taxon>Dikarya</taxon>
        <taxon>Ascomycota</taxon>
        <taxon>Pezizomycotina</taxon>
        <taxon>Sordariomycetes</taxon>
        <taxon>Hypocreomycetidae</taxon>
        <taxon>Hypocreales</taxon>
        <taxon>Hypocreaceae</taxon>
        <taxon>Trichoderma</taxon>
    </lineage>
</organism>
<evidence type="ECO:0000259" key="7">
    <source>
        <dbReference type="PROSITE" id="PS51387"/>
    </source>
</evidence>
<feature type="chain" id="PRO_5002530124" description="FAD-binding PCMH-type domain-containing protein" evidence="6">
    <location>
        <begin position="22"/>
        <end position="477"/>
    </location>
</feature>
<keyword evidence="5" id="KW-0560">Oxidoreductase</keyword>
<dbReference type="Proteomes" id="UP000034112">
    <property type="component" value="Unassembled WGS sequence"/>
</dbReference>